<evidence type="ECO:0000313" key="4">
    <source>
        <dbReference type="Proteomes" id="UP000255355"/>
    </source>
</evidence>
<dbReference type="InterPro" id="IPR001433">
    <property type="entry name" value="OxRdtase_FAD/NAD-bd"/>
</dbReference>
<comment type="cofactor">
    <cofactor evidence="1">
        <name>[2Fe-2S] cluster</name>
        <dbReference type="ChEBI" id="CHEBI:190135"/>
    </cofactor>
    <text evidence="1">Binds 1 [2Fe-2S] cluster per subunit.</text>
</comment>
<sequence>MSVATQTRAESVGDGMLPYRVIARCRQTPDTATLLLEPIHTAAQRFRAGQFMMLHSFGVGEIAISISGDPAAGRDVLEHTVRAVGAVSAALVHTPLGGVVGVRGPFGRGWRTETATGRDLVIVGGGVGLAPLRPVVLEALADRARYRRVILIAGARTPSDILFRHDQDSWAATGSVELQQTVDHGGSGWTGTVGFVTEPLARMCLDAARTTAFLCGPEPMLRFCAQTLRRKGVAATDIRVSLERNMQCGVARCGHCQLGPLLVCRDGPVVDYATAEPLLAVREL</sequence>
<dbReference type="OrthoDB" id="9796486at2"/>
<keyword evidence="1" id="KW-0001">2Fe-2S</keyword>
<evidence type="ECO:0000256" key="1">
    <source>
        <dbReference type="PIRSR" id="PIRSR006816-2"/>
    </source>
</evidence>
<dbReference type="GO" id="GO:0050660">
    <property type="term" value="F:flavin adenine dinucleotide binding"/>
    <property type="evidence" value="ECO:0007669"/>
    <property type="project" value="InterPro"/>
</dbReference>
<feature type="domain" description="FAD-binding FR-type" evidence="2">
    <location>
        <begin position="14"/>
        <end position="112"/>
    </location>
</feature>
<proteinExistence type="predicted"/>
<dbReference type="InterPro" id="IPR012165">
    <property type="entry name" value="Cyt_c3_hydrogenase_gsu"/>
</dbReference>
<dbReference type="InterPro" id="IPR017927">
    <property type="entry name" value="FAD-bd_FR_type"/>
</dbReference>
<gene>
    <name evidence="3" type="ORF">DFR68_10190</name>
</gene>
<dbReference type="RefSeq" id="WP_084519346.1">
    <property type="nucleotide sequence ID" value="NZ_QQAZ01000001.1"/>
</dbReference>
<comment type="caution">
    <text evidence="3">The sequence shown here is derived from an EMBL/GenBank/DDBJ whole genome shotgun (WGS) entry which is preliminary data.</text>
</comment>
<keyword evidence="4" id="KW-1185">Reference proteome</keyword>
<feature type="binding site" evidence="1">
    <location>
        <position position="256"/>
    </location>
    <ligand>
        <name>[2Fe-2S] cluster</name>
        <dbReference type="ChEBI" id="CHEBI:190135"/>
    </ligand>
</feature>
<dbReference type="InterPro" id="IPR039261">
    <property type="entry name" value="FNR_nucleotide-bd"/>
</dbReference>
<dbReference type="STRING" id="1210089.GCA_001613165_02105"/>
<dbReference type="PRINTS" id="PR00406">
    <property type="entry name" value="CYTB5RDTASE"/>
</dbReference>
<feature type="binding site" evidence="1">
    <location>
        <position position="253"/>
    </location>
    <ligand>
        <name>[2Fe-2S] cluster</name>
        <dbReference type="ChEBI" id="CHEBI:190135"/>
    </ligand>
</feature>
<name>A0A370HDF6_9NOCA</name>
<dbReference type="GO" id="GO:0051537">
    <property type="term" value="F:2 iron, 2 sulfur cluster binding"/>
    <property type="evidence" value="ECO:0007669"/>
    <property type="project" value="UniProtKB-KW"/>
</dbReference>
<dbReference type="GO" id="GO:0046872">
    <property type="term" value="F:metal ion binding"/>
    <property type="evidence" value="ECO:0007669"/>
    <property type="project" value="UniProtKB-KW"/>
</dbReference>
<dbReference type="GO" id="GO:0016491">
    <property type="term" value="F:oxidoreductase activity"/>
    <property type="evidence" value="ECO:0007669"/>
    <property type="project" value="InterPro"/>
</dbReference>
<protein>
    <submittedName>
        <fullName evidence="3">NAD(P)H-flavin reductase</fullName>
    </submittedName>
</protein>
<keyword evidence="1" id="KW-0479">Metal-binding</keyword>
<dbReference type="PROSITE" id="PS51384">
    <property type="entry name" value="FAD_FR"/>
    <property type="match status" value="1"/>
</dbReference>
<evidence type="ECO:0000313" key="3">
    <source>
        <dbReference type="EMBL" id="RDI55257.1"/>
    </source>
</evidence>
<dbReference type="GO" id="GO:0006221">
    <property type="term" value="P:pyrimidine nucleotide biosynthetic process"/>
    <property type="evidence" value="ECO:0007669"/>
    <property type="project" value="InterPro"/>
</dbReference>
<dbReference type="Pfam" id="PF00175">
    <property type="entry name" value="NAD_binding_1"/>
    <property type="match status" value="1"/>
</dbReference>
<reference evidence="3 4" key="1">
    <citation type="submission" date="2018-07" db="EMBL/GenBank/DDBJ databases">
        <title>Genomic Encyclopedia of Type Strains, Phase IV (KMG-IV): sequencing the most valuable type-strain genomes for metagenomic binning, comparative biology and taxonomic classification.</title>
        <authorList>
            <person name="Goeker M."/>
        </authorList>
    </citation>
    <scope>NUCLEOTIDE SEQUENCE [LARGE SCALE GENOMIC DNA]</scope>
    <source>
        <strain evidence="3 4">DSM 44952</strain>
    </source>
</reference>
<feature type="binding site" evidence="1">
    <location>
        <position position="264"/>
    </location>
    <ligand>
        <name>[2Fe-2S] cluster</name>
        <dbReference type="ChEBI" id="CHEBI:190135"/>
    </ligand>
</feature>
<dbReference type="InterPro" id="IPR019480">
    <property type="entry name" value="Dihydroorotate_DH_Fe-S-bd"/>
</dbReference>
<dbReference type="InterPro" id="IPR050353">
    <property type="entry name" value="PyrK_electron_transfer"/>
</dbReference>
<organism evidence="3 4">
    <name type="scientific">Nocardia mexicana</name>
    <dbReference type="NCBI Taxonomy" id="279262"/>
    <lineage>
        <taxon>Bacteria</taxon>
        <taxon>Bacillati</taxon>
        <taxon>Actinomycetota</taxon>
        <taxon>Actinomycetes</taxon>
        <taxon>Mycobacteriales</taxon>
        <taxon>Nocardiaceae</taxon>
        <taxon>Nocardia</taxon>
    </lineage>
</organism>
<dbReference type="Proteomes" id="UP000255355">
    <property type="component" value="Unassembled WGS sequence"/>
</dbReference>
<dbReference type="SUPFAM" id="SSF63380">
    <property type="entry name" value="Riboflavin synthase domain-like"/>
    <property type="match status" value="1"/>
</dbReference>
<keyword evidence="1" id="KW-0408">Iron</keyword>
<dbReference type="PIRSF" id="PIRSF006816">
    <property type="entry name" value="Cyc3_hyd_g"/>
    <property type="match status" value="1"/>
</dbReference>
<dbReference type="InterPro" id="IPR017938">
    <property type="entry name" value="Riboflavin_synthase-like_b-brl"/>
</dbReference>
<evidence type="ECO:0000259" key="2">
    <source>
        <dbReference type="PROSITE" id="PS51384"/>
    </source>
</evidence>
<dbReference type="PANTHER" id="PTHR43513">
    <property type="entry name" value="DIHYDROOROTATE DEHYDROGENASE B (NAD(+)), ELECTRON TRANSFER SUBUNIT"/>
    <property type="match status" value="1"/>
</dbReference>
<feature type="binding site" evidence="1">
    <location>
        <position position="248"/>
    </location>
    <ligand>
        <name>[2Fe-2S] cluster</name>
        <dbReference type="ChEBI" id="CHEBI:190135"/>
    </ligand>
</feature>
<dbReference type="Gene3D" id="2.40.30.10">
    <property type="entry name" value="Translation factors"/>
    <property type="match status" value="1"/>
</dbReference>
<dbReference type="SUPFAM" id="SSF52343">
    <property type="entry name" value="Ferredoxin reductase-like, C-terminal NADP-linked domain"/>
    <property type="match status" value="1"/>
</dbReference>
<dbReference type="Gene3D" id="3.40.50.80">
    <property type="entry name" value="Nucleotide-binding domain of ferredoxin-NADP reductase (FNR) module"/>
    <property type="match status" value="1"/>
</dbReference>
<dbReference type="AlphaFoldDB" id="A0A370HDF6"/>
<dbReference type="PANTHER" id="PTHR43513:SF1">
    <property type="entry name" value="ANAEROBIC SULFITE REDUCTASE SUBUNIT B"/>
    <property type="match status" value="1"/>
</dbReference>
<accession>A0A370HDF6</accession>
<dbReference type="Pfam" id="PF10418">
    <property type="entry name" value="DHODB_Fe-S_bind"/>
    <property type="match status" value="1"/>
</dbReference>
<keyword evidence="1" id="KW-0411">Iron-sulfur</keyword>
<dbReference type="CDD" id="cd06221">
    <property type="entry name" value="sulfite_reductase_like"/>
    <property type="match status" value="1"/>
</dbReference>
<dbReference type="EMBL" id="QQAZ01000001">
    <property type="protein sequence ID" value="RDI55257.1"/>
    <property type="molecule type" value="Genomic_DNA"/>
</dbReference>